<dbReference type="Pfam" id="PF03797">
    <property type="entry name" value="Autotransporter"/>
    <property type="match status" value="1"/>
</dbReference>
<keyword evidence="5 13" id="KW-0732">Signal</keyword>
<evidence type="ECO:0000256" key="5">
    <source>
        <dbReference type="ARBA" id="ARBA00022729"/>
    </source>
</evidence>
<dbReference type="OrthoDB" id="1627126at2"/>
<evidence type="ECO:0000256" key="3">
    <source>
        <dbReference type="ARBA" id="ARBA00022452"/>
    </source>
</evidence>
<keyword evidence="9 10" id="KW-0998">Cell outer membrane</keyword>
<dbReference type="PANTHER" id="PTHR30069:SF29">
    <property type="entry name" value="HEMOGLOBIN AND HEMOGLOBIN-HAPTOGLOBIN-BINDING PROTEIN 1-RELATED"/>
    <property type="match status" value="1"/>
</dbReference>
<dbReference type="GO" id="GO:0015344">
    <property type="term" value="F:siderophore uptake transmembrane transporter activity"/>
    <property type="evidence" value="ECO:0007669"/>
    <property type="project" value="TreeGrafter"/>
</dbReference>
<evidence type="ECO:0000313" key="15">
    <source>
        <dbReference type="EMBL" id="SEP35075.1"/>
    </source>
</evidence>
<evidence type="ECO:0000256" key="7">
    <source>
        <dbReference type="ARBA" id="ARBA00023136"/>
    </source>
</evidence>
<proteinExistence type="inferred from homology"/>
<evidence type="ECO:0000256" key="1">
    <source>
        <dbReference type="ARBA" id="ARBA00004571"/>
    </source>
</evidence>
<reference evidence="15 16" key="1">
    <citation type="submission" date="2016-10" db="EMBL/GenBank/DDBJ databases">
        <authorList>
            <person name="de Groot N.N."/>
        </authorList>
    </citation>
    <scope>NUCLEOTIDE SEQUENCE [LARGE SCALE GENOMIC DNA]</scope>
    <source>
        <strain evidence="15 16">DSM 13305</strain>
    </source>
</reference>
<keyword evidence="4 10" id="KW-0812">Transmembrane</keyword>
<evidence type="ECO:0000256" key="9">
    <source>
        <dbReference type="ARBA" id="ARBA00023237"/>
    </source>
</evidence>
<feature type="compositionally biased region" description="Polar residues" evidence="12">
    <location>
        <begin position="644"/>
        <end position="653"/>
    </location>
</feature>
<dbReference type="Pfam" id="PF00593">
    <property type="entry name" value="TonB_dep_Rec_b-barrel"/>
    <property type="match status" value="1"/>
</dbReference>
<dbReference type="EMBL" id="FODY01000020">
    <property type="protein sequence ID" value="SEP35075.1"/>
    <property type="molecule type" value="Genomic_DNA"/>
</dbReference>
<protein>
    <submittedName>
        <fullName evidence="15">Outer membrane autotransporter barrel domain-containing protein</fullName>
    </submittedName>
</protein>
<evidence type="ECO:0000256" key="10">
    <source>
        <dbReference type="PROSITE-ProRule" id="PRU01360"/>
    </source>
</evidence>
<comment type="similarity">
    <text evidence="10 11">Belongs to the TonB-dependent receptor family.</text>
</comment>
<dbReference type="InterPro" id="IPR000531">
    <property type="entry name" value="Beta-barrel_TonB"/>
</dbReference>
<dbReference type="InterPro" id="IPR039426">
    <property type="entry name" value="TonB-dep_rcpt-like"/>
</dbReference>
<evidence type="ECO:0000259" key="14">
    <source>
        <dbReference type="PROSITE" id="PS51208"/>
    </source>
</evidence>
<feature type="chain" id="PRO_5011588344" evidence="13">
    <location>
        <begin position="36"/>
        <end position="1466"/>
    </location>
</feature>
<evidence type="ECO:0000256" key="12">
    <source>
        <dbReference type="SAM" id="MobiDB-lite"/>
    </source>
</evidence>
<dbReference type="STRING" id="112903.SAMN04490178_12047"/>
<keyword evidence="7 10" id="KW-0472">Membrane</keyword>
<dbReference type="InterPro" id="IPR036942">
    <property type="entry name" value="Beta-barrel_TonB_sf"/>
</dbReference>
<dbReference type="PROSITE" id="PS52016">
    <property type="entry name" value="TONB_DEPENDENT_REC_3"/>
    <property type="match status" value="1"/>
</dbReference>
<dbReference type="SUPFAM" id="SSF56935">
    <property type="entry name" value="Porins"/>
    <property type="match status" value="1"/>
</dbReference>
<dbReference type="InterPro" id="IPR036709">
    <property type="entry name" value="Autotransporte_beta_dom_sf"/>
</dbReference>
<keyword evidence="3 10" id="KW-1134">Transmembrane beta strand</keyword>
<evidence type="ECO:0000256" key="4">
    <source>
        <dbReference type="ARBA" id="ARBA00022692"/>
    </source>
</evidence>
<evidence type="ECO:0000256" key="13">
    <source>
        <dbReference type="SAM" id="SignalP"/>
    </source>
</evidence>
<dbReference type="Pfam" id="PF07715">
    <property type="entry name" value="Plug"/>
    <property type="match status" value="1"/>
</dbReference>
<dbReference type="PROSITE" id="PS51208">
    <property type="entry name" value="AUTOTRANSPORTER"/>
    <property type="match status" value="1"/>
</dbReference>
<sequence length="1466" mass="161303">MRKWKKRIQRKKRARQALLAIVLAAALGCAAPVKAATVVIAGETVNDSELGTASGPATYTVGAGLTKTTWANADQTNSSALRYKAVVIENGGVWRPMDLSFTTGDLTIGAGAVLDMTYKYENYPYDGTSTDGIEFVRNFNNNNNTATKTVFYDGAILRGTIWSNSRKTTFTFKNPQFGTGESSATVKVQWRFDKSFFSGTNSGVAAGSWEAAKAINLNGTVGSVITLRNLDAGVEQNLSFVAEVDNSYVDDALHKYLFVPTLTTNYVSGATKYYDLSWTATRTDFLSQGVFSAANAQLSLRNLWRIEDGLFWKRGEELRAADRLGQDDEGADGAWAQIWRGKYDFDGVVASGFGQSYDGIQLGYDKQREGKLFGGKLHSGLFLSLLNSDADFHQHTVLSDNGVDKAYYTHANGDLDSKGIGLYTTWAGDKGHYLDFTVRGSRLSNKYQYYDADDNLYDNDYSTWTYGAGFRYGYQQELHKGWYWEPQAGLSYGTMKDYSYTAGNNLRYNQEQMDMLIGRFGVTAGRNFTHGDKRGTVYAKAAVNHDFKDGGSGSADALVWDASLNGFSGGWKVGATLPMNTLAGKDTWYEFALGANLMIGKDKNAFVELTKTTGGKVNTDWQVNAGLSWRFNGPVAGKGELSQPPATGNSLNEGETLPTGQSSGASSLAAQSSQAERSAKTGPMALNQEDLSSRAATNGTAAAGDGTEQRAAQAVAVAQSGQLAAQLPDQVPADSRTMQTKPASGDGQPVAVPTSAGVRTVAAATETAVADSGETATFTLEPLVVEAKRPDWEKKLSPGTVSVIHVPEYKGEMKNLPDLLQTVPGVYVQRLQGTGHYSVARVRGSTGGQVNIYVDGVLVNSNADAAVDLSTIPVENVERIEVYRGYVPARFAGAPIGGAINIVTKKPQDTKGSITTGLRSFDGYTGNLEVTAPVGGGSMLFALNRDQAAGDFHYDHVYQTSQNVPAITESKWRKNNDYHNTDALLKWQDDNWFAKLTYQNNSTAFPQSAYGQYADDIDLSGKRQEIEKTELSLGRRQTAGNLEWGWRLDGSYQYKQATDMDVKSLVSGNVKFTADNEFRNRRLGGAVDGSWKMGKAHLVEFLLDTSRETMKVDTNNYNKWPNWDSSVGSNQAKALYSKFFKNDYQSDNYYFQVQDTMTLNKSGNLFFTPVLRAQKLAMDVDLGDPDLDRWNYSYGLGLKKVQNDHWTFRSTYGTYHKYPNWYELFGDGVNVKSRWEMYSTTKVSDYLTNSFVEHGTSWDVSANWQGQAAGADADVTLTYFNRRSKNLLSYTLDPYGFGYYTNLAAGNIQGLELESKLLWKRWDLLLAATWNDSMVTKGGKDGLVIPSETAAGNPFPWIPEWEGNIRLGYRFPGDKLSVFGEYHYLGETGVYFGSKTALYEPLGLINIGLKYDINKELKLTTGINDLFDKGPDQLWYRSGYGTLDASGSVAYPQQGRTYYMTMQYFF</sequence>
<feature type="region of interest" description="Disordered" evidence="12">
    <location>
        <begin position="635"/>
        <end position="687"/>
    </location>
</feature>
<evidence type="ECO:0000313" key="16">
    <source>
        <dbReference type="Proteomes" id="UP000198847"/>
    </source>
</evidence>
<dbReference type="InterPro" id="IPR005546">
    <property type="entry name" value="Autotransporte_beta"/>
</dbReference>
<evidence type="ECO:0000256" key="8">
    <source>
        <dbReference type="ARBA" id="ARBA00023170"/>
    </source>
</evidence>
<dbReference type="InterPro" id="IPR006315">
    <property type="entry name" value="OM_autotransptr_brl_dom"/>
</dbReference>
<feature type="compositionally biased region" description="Low complexity" evidence="12">
    <location>
        <begin position="661"/>
        <end position="676"/>
    </location>
</feature>
<dbReference type="PROSITE" id="PS51257">
    <property type="entry name" value="PROKAR_LIPOPROTEIN"/>
    <property type="match status" value="1"/>
</dbReference>
<dbReference type="InterPro" id="IPR037066">
    <property type="entry name" value="Plug_dom_sf"/>
</dbReference>
<dbReference type="InterPro" id="IPR012910">
    <property type="entry name" value="Plug_dom"/>
</dbReference>
<keyword evidence="8" id="KW-0675">Receptor</keyword>
<organism evidence="15 16">
    <name type="scientific">Propionispora vibrioides</name>
    <dbReference type="NCBI Taxonomy" id="112903"/>
    <lineage>
        <taxon>Bacteria</taxon>
        <taxon>Bacillati</taxon>
        <taxon>Bacillota</taxon>
        <taxon>Negativicutes</taxon>
        <taxon>Selenomonadales</taxon>
        <taxon>Sporomusaceae</taxon>
        <taxon>Propionispora</taxon>
    </lineage>
</organism>
<dbReference type="Proteomes" id="UP000198847">
    <property type="component" value="Unassembled WGS sequence"/>
</dbReference>
<dbReference type="RefSeq" id="WP_091749213.1">
    <property type="nucleotide sequence ID" value="NZ_FODY01000020.1"/>
</dbReference>
<name>A0A1H8X546_9FIRM</name>
<feature type="domain" description="Autotransporter" evidence="14">
    <location>
        <begin position="327"/>
        <end position="631"/>
    </location>
</feature>
<dbReference type="SMART" id="SM00869">
    <property type="entry name" value="Autotransporter"/>
    <property type="match status" value="1"/>
</dbReference>
<comment type="subcellular location">
    <subcellularLocation>
        <location evidence="1 10">Cell outer membrane</location>
        <topology evidence="1 10">Multi-pass membrane protein</topology>
    </subcellularLocation>
</comment>
<feature type="region of interest" description="Disordered" evidence="12">
    <location>
        <begin position="725"/>
        <end position="752"/>
    </location>
</feature>
<evidence type="ECO:0000256" key="2">
    <source>
        <dbReference type="ARBA" id="ARBA00022448"/>
    </source>
</evidence>
<keyword evidence="16" id="KW-1185">Reference proteome</keyword>
<dbReference type="GO" id="GO:0009279">
    <property type="term" value="C:cell outer membrane"/>
    <property type="evidence" value="ECO:0007669"/>
    <property type="project" value="UniProtKB-SubCell"/>
</dbReference>
<dbReference type="Gene3D" id="2.40.128.130">
    <property type="entry name" value="Autotransporter beta-domain"/>
    <property type="match status" value="1"/>
</dbReference>
<dbReference type="GO" id="GO:0044718">
    <property type="term" value="P:siderophore transmembrane transport"/>
    <property type="evidence" value="ECO:0007669"/>
    <property type="project" value="TreeGrafter"/>
</dbReference>
<dbReference type="PANTHER" id="PTHR30069">
    <property type="entry name" value="TONB-DEPENDENT OUTER MEMBRANE RECEPTOR"/>
    <property type="match status" value="1"/>
</dbReference>
<keyword evidence="6 11" id="KW-0798">TonB box</keyword>
<feature type="signal peptide" evidence="13">
    <location>
        <begin position="1"/>
        <end position="35"/>
    </location>
</feature>
<evidence type="ECO:0000256" key="11">
    <source>
        <dbReference type="RuleBase" id="RU003357"/>
    </source>
</evidence>
<keyword evidence="2 10" id="KW-0813">Transport</keyword>
<dbReference type="Gene3D" id="2.170.130.10">
    <property type="entry name" value="TonB-dependent receptor, plug domain"/>
    <property type="match status" value="1"/>
</dbReference>
<accession>A0A1H8X546</accession>
<dbReference type="NCBIfam" id="TIGR01414">
    <property type="entry name" value="autotrans_barl"/>
    <property type="match status" value="1"/>
</dbReference>
<evidence type="ECO:0000256" key="6">
    <source>
        <dbReference type="ARBA" id="ARBA00023077"/>
    </source>
</evidence>
<dbReference type="CDD" id="cd01347">
    <property type="entry name" value="ligand_gated_channel"/>
    <property type="match status" value="1"/>
</dbReference>
<dbReference type="SUPFAM" id="SSF103515">
    <property type="entry name" value="Autotransporter"/>
    <property type="match status" value="1"/>
</dbReference>
<gene>
    <name evidence="15" type="ORF">SAMN04490178_12047</name>
</gene>
<dbReference type="Gene3D" id="2.40.170.20">
    <property type="entry name" value="TonB-dependent receptor, beta-barrel domain"/>
    <property type="match status" value="1"/>
</dbReference>